<dbReference type="RefSeq" id="WP_124869299.1">
    <property type="nucleotide sequence ID" value="NZ_RQZF01000003.1"/>
</dbReference>
<comment type="caution">
    <text evidence="4">The sequence shown here is derived from an EMBL/GenBank/DDBJ whole genome shotgun (WGS) entry which is preliminary data.</text>
</comment>
<dbReference type="InterPro" id="IPR009057">
    <property type="entry name" value="Homeodomain-like_sf"/>
</dbReference>
<dbReference type="GO" id="GO:0000976">
    <property type="term" value="F:transcription cis-regulatory region binding"/>
    <property type="evidence" value="ECO:0007669"/>
    <property type="project" value="TreeGrafter"/>
</dbReference>
<reference evidence="4 5" key="1">
    <citation type="submission" date="2018-11" db="EMBL/GenBank/DDBJ databases">
        <title>Genomes From Bacteria Associated with the Canine Oral Cavity: a Test Case for Automated Genome-Based Taxonomic Assignment.</title>
        <authorList>
            <person name="Coil D.A."/>
            <person name="Jospin G."/>
            <person name="Darling A.E."/>
            <person name="Wallis C."/>
            <person name="Davis I.J."/>
            <person name="Harris S."/>
            <person name="Eisen J.A."/>
            <person name="Holcombe L.J."/>
            <person name="O'Flynn C."/>
        </authorList>
    </citation>
    <scope>NUCLEOTIDE SEQUENCE [LARGE SCALE GENOMIC DNA]</scope>
    <source>
        <strain evidence="4 5">OH770</strain>
    </source>
</reference>
<dbReference type="GO" id="GO:0003700">
    <property type="term" value="F:DNA-binding transcription factor activity"/>
    <property type="evidence" value="ECO:0007669"/>
    <property type="project" value="TreeGrafter"/>
</dbReference>
<dbReference type="PROSITE" id="PS50977">
    <property type="entry name" value="HTH_TETR_2"/>
    <property type="match status" value="1"/>
</dbReference>
<evidence type="ECO:0000313" key="5">
    <source>
        <dbReference type="Proteomes" id="UP000280444"/>
    </source>
</evidence>
<dbReference type="Gene3D" id="1.10.357.10">
    <property type="entry name" value="Tetracycline Repressor, domain 2"/>
    <property type="match status" value="1"/>
</dbReference>
<evidence type="ECO:0000259" key="3">
    <source>
        <dbReference type="PROSITE" id="PS50977"/>
    </source>
</evidence>
<dbReference type="OrthoDB" id="7252896at2"/>
<name>A0A3P1SEV4_9ACTO</name>
<dbReference type="PANTHER" id="PTHR30055">
    <property type="entry name" value="HTH-TYPE TRANSCRIPTIONAL REGULATOR RUTR"/>
    <property type="match status" value="1"/>
</dbReference>
<keyword evidence="5" id="KW-1185">Reference proteome</keyword>
<dbReference type="EMBL" id="RQZF01000003">
    <property type="protein sequence ID" value="RRC95564.1"/>
    <property type="molecule type" value="Genomic_DNA"/>
</dbReference>
<organism evidence="4 5">
    <name type="scientific">Schaalia canis</name>
    <dbReference type="NCBI Taxonomy" id="100469"/>
    <lineage>
        <taxon>Bacteria</taxon>
        <taxon>Bacillati</taxon>
        <taxon>Actinomycetota</taxon>
        <taxon>Actinomycetes</taxon>
        <taxon>Actinomycetales</taxon>
        <taxon>Actinomycetaceae</taxon>
        <taxon>Schaalia</taxon>
    </lineage>
</organism>
<dbReference type="Pfam" id="PF00440">
    <property type="entry name" value="TetR_N"/>
    <property type="match status" value="1"/>
</dbReference>
<evidence type="ECO:0000256" key="1">
    <source>
        <dbReference type="ARBA" id="ARBA00023125"/>
    </source>
</evidence>
<dbReference type="SUPFAM" id="SSF46689">
    <property type="entry name" value="Homeodomain-like"/>
    <property type="match status" value="1"/>
</dbReference>
<evidence type="ECO:0000313" key="4">
    <source>
        <dbReference type="EMBL" id="RRC95564.1"/>
    </source>
</evidence>
<keyword evidence="1 2" id="KW-0238">DNA-binding</keyword>
<sequence length="284" mass="31629">MTTDPNIPAPQISQRLHKVRKLQEQEASERRADTQRRLIEAGRQIIAEHGVGGTSVNLITSRAGFTRGAFYSNFTDMDHFVRMVIRNEWKRTLSRAYTALRGSDTTVQGLGFDEDPSLETAQHIPDQVDSDKVIAGLHAATESFFRESEACAHVDGKERFTELATRILGALPQDRETLLLWTSISNYLVRCADPSHSTIVAFRNFRQGIDLFVESTLERLDLECVVSASDVVDLVVSLGLRSIRNDLIGTTDSNHVSAIADGHSSLAARVFPLILPLVVHRRHD</sequence>
<dbReference type="Proteomes" id="UP000280444">
    <property type="component" value="Unassembled WGS sequence"/>
</dbReference>
<proteinExistence type="predicted"/>
<gene>
    <name evidence="4" type="ORF">EII11_04635</name>
</gene>
<evidence type="ECO:0000256" key="2">
    <source>
        <dbReference type="PROSITE-ProRule" id="PRU00335"/>
    </source>
</evidence>
<protein>
    <submittedName>
        <fullName evidence="4">TetR/AcrR family transcriptional regulator</fullName>
    </submittedName>
</protein>
<dbReference type="InterPro" id="IPR050109">
    <property type="entry name" value="HTH-type_TetR-like_transc_reg"/>
</dbReference>
<dbReference type="AlphaFoldDB" id="A0A3P1SEV4"/>
<feature type="DNA-binding region" description="H-T-H motif" evidence="2">
    <location>
        <begin position="55"/>
        <end position="74"/>
    </location>
</feature>
<dbReference type="PANTHER" id="PTHR30055:SF241">
    <property type="entry name" value="TRANSCRIPTIONAL REGULATORY PROTEIN"/>
    <property type="match status" value="1"/>
</dbReference>
<dbReference type="InterPro" id="IPR001647">
    <property type="entry name" value="HTH_TetR"/>
</dbReference>
<feature type="domain" description="HTH tetR-type" evidence="3">
    <location>
        <begin position="32"/>
        <end position="92"/>
    </location>
</feature>
<accession>A0A3P1SEV4</accession>